<feature type="region of interest" description="Disordered" evidence="1">
    <location>
        <begin position="95"/>
        <end position="116"/>
    </location>
</feature>
<dbReference type="EMBL" id="JAWLKE010000008">
    <property type="protein sequence ID" value="MDV6233083.1"/>
    <property type="molecule type" value="Genomic_DNA"/>
</dbReference>
<dbReference type="RefSeq" id="WP_317549401.1">
    <property type="nucleotide sequence ID" value="NZ_JAWLKE010000008.1"/>
</dbReference>
<evidence type="ECO:0000313" key="3">
    <source>
        <dbReference type="Proteomes" id="UP001185899"/>
    </source>
</evidence>
<gene>
    <name evidence="2" type="ORF">R3P95_21220</name>
</gene>
<evidence type="ECO:0000313" key="2">
    <source>
        <dbReference type="EMBL" id="MDV6233083.1"/>
    </source>
</evidence>
<protein>
    <recommendedName>
        <fullName evidence="4">Transposase</fullName>
    </recommendedName>
</protein>
<evidence type="ECO:0008006" key="4">
    <source>
        <dbReference type="Google" id="ProtNLM"/>
    </source>
</evidence>
<organism evidence="2 3">
    <name type="scientific">Rhodococcus cercidiphylli</name>
    <dbReference type="NCBI Taxonomy" id="489916"/>
    <lineage>
        <taxon>Bacteria</taxon>
        <taxon>Bacillati</taxon>
        <taxon>Actinomycetota</taxon>
        <taxon>Actinomycetes</taxon>
        <taxon>Mycobacteriales</taxon>
        <taxon>Nocardiaceae</taxon>
        <taxon>Rhodococcus</taxon>
    </lineage>
</organism>
<accession>A0ABU4B3K0</accession>
<keyword evidence="3" id="KW-1185">Reference proteome</keyword>
<reference evidence="2 3" key="1">
    <citation type="submission" date="2023-10" db="EMBL/GenBank/DDBJ databases">
        <title>Development of a sustainable strategy for remediation of hydrocarbon-contaminated territories based on the waste exchange concept.</title>
        <authorList>
            <person name="Krivoruchko A."/>
        </authorList>
    </citation>
    <scope>NUCLEOTIDE SEQUENCE [LARGE SCALE GENOMIC DNA]</scope>
    <source>
        <strain evidence="2 3">IEGM 1322</strain>
    </source>
</reference>
<proteinExistence type="predicted"/>
<dbReference type="Proteomes" id="UP001185899">
    <property type="component" value="Unassembled WGS sequence"/>
</dbReference>
<sequence>MIDGTLVHAKAIVLMHNTENPNVDRAEAIIPSTTLTAHKYRAISAATPKIALRAIIDPGDATQRRTSLGRTSENRIPRPCRQFADCRPSVGNYRSTITDGGADAARSPPHSIRRSRDRAGSIVLGCFLVQ</sequence>
<name>A0ABU4B3K0_9NOCA</name>
<evidence type="ECO:0000256" key="1">
    <source>
        <dbReference type="SAM" id="MobiDB-lite"/>
    </source>
</evidence>
<comment type="caution">
    <text evidence="2">The sequence shown here is derived from an EMBL/GenBank/DDBJ whole genome shotgun (WGS) entry which is preliminary data.</text>
</comment>